<dbReference type="Proteomes" id="UP000008206">
    <property type="component" value="Plasmid Cy782201"/>
</dbReference>
<accession>E0ULR2</accession>
<name>E0ULR2_GLOV7</name>
<dbReference type="EMBL" id="CP002199">
    <property type="protein sequence ID" value="ADN17892.1"/>
    <property type="molecule type" value="Genomic_DNA"/>
</dbReference>
<sequence length="60" mass="7141">MNNCPCCSHIMLRHIRNHQLYWFCRNCWQEMPLLEATPVGCANQLRGLLHKNSEKVLIYL</sequence>
<gene>
    <name evidence="1" type="ordered locus">Cyan7822_6045</name>
</gene>
<dbReference type="KEGG" id="cyj:Cyan7822_6045"/>
<proteinExistence type="predicted"/>
<evidence type="ECO:0000313" key="1">
    <source>
        <dbReference type="EMBL" id="ADN17892.1"/>
    </source>
</evidence>
<evidence type="ECO:0000313" key="2">
    <source>
        <dbReference type="Proteomes" id="UP000008206"/>
    </source>
</evidence>
<organism evidence="1 2">
    <name type="scientific">Gloeothece verrucosa (strain PCC 7822)</name>
    <name type="common">Cyanothece sp. (strain PCC 7822)</name>
    <dbReference type="NCBI Taxonomy" id="497965"/>
    <lineage>
        <taxon>Bacteria</taxon>
        <taxon>Bacillati</taxon>
        <taxon>Cyanobacteriota</taxon>
        <taxon>Cyanophyceae</taxon>
        <taxon>Oscillatoriophycideae</taxon>
        <taxon>Chroococcales</taxon>
        <taxon>Aphanothecaceae</taxon>
        <taxon>Gloeothece</taxon>
        <taxon>Gloeothece verrucosa</taxon>
    </lineage>
</organism>
<reference evidence="2" key="1">
    <citation type="journal article" date="2011" name="MBio">
        <title>Novel metabolic attributes of the genus Cyanothece, comprising a group of unicellular nitrogen-fixing Cyanobacteria.</title>
        <authorList>
            <person name="Bandyopadhyay A."/>
            <person name="Elvitigala T."/>
            <person name="Welsh E."/>
            <person name="Stockel J."/>
            <person name="Liberton M."/>
            <person name="Min H."/>
            <person name="Sherman L.A."/>
            <person name="Pakrasi H.B."/>
        </authorList>
    </citation>
    <scope>NUCLEOTIDE SEQUENCE [LARGE SCALE GENOMIC DNA]</scope>
    <source>
        <strain evidence="2">PCC 7822</strain>
        <plasmid evidence="2">Cy782201</plasmid>
    </source>
</reference>
<keyword evidence="1" id="KW-0614">Plasmid</keyword>
<geneLocation type="plasmid" evidence="1 2">
    <name>Cy782201</name>
</geneLocation>
<keyword evidence="2" id="KW-1185">Reference proteome</keyword>
<dbReference type="AlphaFoldDB" id="E0ULR2"/>
<dbReference type="HOGENOM" id="CLU_192773_1_0_3"/>
<protein>
    <submittedName>
        <fullName evidence="1">Uncharacterized protein</fullName>
    </submittedName>
</protein>